<dbReference type="Proteomes" id="UP000826254">
    <property type="component" value="Chromosome"/>
</dbReference>
<accession>A0A8T8W8Z0</accession>
<feature type="transmembrane region" description="Helical" evidence="1">
    <location>
        <begin position="47"/>
        <end position="65"/>
    </location>
</feature>
<keyword evidence="1" id="KW-0812">Transmembrane</keyword>
<dbReference type="AlphaFoldDB" id="A0A8T8W8Z0"/>
<keyword evidence="1" id="KW-1133">Transmembrane helix</keyword>
<dbReference type="RefSeq" id="WP_222606123.1">
    <property type="nucleotide sequence ID" value="NZ_CP081958.1"/>
</dbReference>
<dbReference type="EMBL" id="CP081958">
    <property type="protein sequence ID" value="QZP36300.1"/>
    <property type="molecule type" value="Genomic_DNA"/>
</dbReference>
<name>A0A8T8W8Z0_9EURY</name>
<feature type="transmembrane region" description="Helical" evidence="1">
    <location>
        <begin position="77"/>
        <end position="94"/>
    </location>
</feature>
<keyword evidence="3" id="KW-1185">Reference proteome</keyword>
<evidence type="ECO:0000313" key="3">
    <source>
        <dbReference type="Proteomes" id="UP000826254"/>
    </source>
</evidence>
<proteinExistence type="predicted"/>
<dbReference type="GeneID" id="67178092"/>
<feature type="transmembrane region" description="Helical" evidence="1">
    <location>
        <begin position="183"/>
        <end position="207"/>
    </location>
</feature>
<sequence>MDDDPGEAEFSHPRNVETLRLLHTDARSVLDHQLAILGDIDDKAARTVRLTVLVLAAVISAPSVIDNPDQYVNQYTVWGGLSLVLSVVLGVITYSSSSPELGPGPSDIERVLDRRFIELEWLVIVLDNYEDWIDRTGRVNRVNGWLLALTQAALAVGLGLFVIGVAQTLTDISRYVSYPPPEAAYPVIGVVSISAFLAIWLVLTALWKGAFNREGRR</sequence>
<evidence type="ECO:0000313" key="2">
    <source>
        <dbReference type="EMBL" id="QZP36300.1"/>
    </source>
</evidence>
<feature type="transmembrane region" description="Helical" evidence="1">
    <location>
        <begin position="145"/>
        <end position="163"/>
    </location>
</feature>
<evidence type="ECO:0000256" key="1">
    <source>
        <dbReference type="SAM" id="Phobius"/>
    </source>
</evidence>
<organism evidence="2 3">
    <name type="scientific">Halobaculum magnesiiphilum</name>
    <dbReference type="NCBI Taxonomy" id="1017351"/>
    <lineage>
        <taxon>Archaea</taxon>
        <taxon>Methanobacteriati</taxon>
        <taxon>Methanobacteriota</taxon>
        <taxon>Stenosarchaea group</taxon>
        <taxon>Halobacteria</taxon>
        <taxon>Halobacteriales</taxon>
        <taxon>Haloferacaceae</taxon>
        <taxon>Halobaculum</taxon>
    </lineage>
</organism>
<keyword evidence="1" id="KW-0472">Membrane</keyword>
<gene>
    <name evidence="2" type="ORF">K6T50_08080</name>
</gene>
<dbReference type="KEGG" id="hmp:K6T50_08080"/>
<reference evidence="2 3" key="1">
    <citation type="journal article" date="2021" name="Int. J. Syst. Evol. Microbiol.">
        <title>Halobaculum halophilum sp. nov. and Halobaculum salinum sp. nov., isolated from salt lake and saline soil.</title>
        <authorList>
            <person name="Cui H.L."/>
            <person name="Shi X.W."/>
            <person name="Yin X.M."/>
            <person name="Yang X.Y."/>
            <person name="Hou J."/>
            <person name="Zhu L."/>
        </authorList>
    </citation>
    <scope>NUCLEOTIDE SEQUENCE [LARGE SCALE GENOMIC DNA]</scope>
    <source>
        <strain evidence="2 3">NBRC 109044</strain>
    </source>
</reference>
<protein>
    <submittedName>
        <fullName evidence="2">Uncharacterized protein</fullName>
    </submittedName>
</protein>